<dbReference type="PROSITE" id="PS51192">
    <property type="entry name" value="HELICASE_ATP_BIND_1"/>
    <property type="match status" value="1"/>
</dbReference>
<evidence type="ECO:0000256" key="2">
    <source>
        <dbReference type="ARBA" id="ARBA00022741"/>
    </source>
</evidence>
<keyword evidence="2 9" id="KW-0547">Nucleotide-binding</keyword>
<name>A0ABU4RMM2_9HYPH</name>
<keyword evidence="7 9" id="KW-0238">DNA-binding</keyword>
<dbReference type="InterPro" id="IPR014001">
    <property type="entry name" value="Helicase_ATP-bd"/>
</dbReference>
<keyword evidence="4 9" id="KW-0378">Hydrolase</keyword>
<accession>A0ABU4RMM2</accession>
<gene>
    <name evidence="9" type="primary">mfd</name>
    <name evidence="13" type="ORF">SCD90_07180</name>
</gene>
<evidence type="ECO:0000313" key="14">
    <source>
        <dbReference type="Proteomes" id="UP001274321"/>
    </source>
</evidence>
<dbReference type="SMART" id="SM00982">
    <property type="entry name" value="TRCF"/>
    <property type="match status" value="1"/>
</dbReference>
<dbReference type="InterPro" id="IPR041471">
    <property type="entry name" value="UvrB_inter"/>
</dbReference>
<dbReference type="InterPro" id="IPR001650">
    <property type="entry name" value="Helicase_C-like"/>
</dbReference>
<evidence type="ECO:0000259" key="12">
    <source>
        <dbReference type="PROSITE" id="PS51194"/>
    </source>
</evidence>
<evidence type="ECO:0000256" key="5">
    <source>
        <dbReference type="ARBA" id="ARBA00022806"/>
    </source>
</evidence>
<reference evidence="13 14" key="1">
    <citation type="submission" date="2023-11" db="EMBL/GenBank/DDBJ databases">
        <authorList>
            <person name="Bao R."/>
        </authorList>
    </citation>
    <scope>NUCLEOTIDE SEQUENCE [LARGE SCALE GENOMIC DNA]</scope>
    <source>
        <strain evidence="13 14">PJ23</strain>
    </source>
</reference>
<dbReference type="PANTHER" id="PTHR47964">
    <property type="entry name" value="ATP-DEPENDENT DNA HELICASE HOMOLOG RECG, CHLOROPLASTIC"/>
    <property type="match status" value="1"/>
</dbReference>
<dbReference type="EMBL" id="JAXAFJ010000003">
    <property type="protein sequence ID" value="MDX6805841.1"/>
    <property type="molecule type" value="Genomic_DNA"/>
</dbReference>
<evidence type="ECO:0000256" key="6">
    <source>
        <dbReference type="ARBA" id="ARBA00022840"/>
    </source>
</evidence>
<dbReference type="InterPro" id="IPR005118">
    <property type="entry name" value="TRCF_C"/>
</dbReference>
<comment type="subcellular location">
    <subcellularLocation>
        <location evidence="9">Cytoplasm</location>
    </subcellularLocation>
</comment>
<dbReference type="Pfam" id="PF00271">
    <property type="entry name" value="Helicase_C"/>
    <property type="match status" value="1"/>
</dbReference>
<dbReference type="Pfam" id="PF00270">
    <property type="entry name" value="DEAD"/>
    <property type="match status" value="1"/>
</dbReference>
<organism evidence="13 14">
    <name type="scientific">Terrihabitans rhizophilus</name>
    <dbReference type="NCBI Taxonomy" id="3092662"/>
    <lineage>
        <taxon>Bacteria</taxon>
        <taxon>Pseudomonadati</taxon>
        <taxon>Pseudomonadota</taxon>
        <taxon>Alphaproteobacteria</taxon>
        <taxon>Hyphomicrobiales</taxon>
        <taxon>Terrihabitans</taxon>
    </lineage>
</organism>
<evidence type="ECO:0000256" key="9">
    <source>
        <dbReference type="HAMAP-Rule" id="MF_00969"/>
    </source>
</evidence>
<keyword evidence="1 9" id="KW-0963">Cytoplasm</keyword>
<evidence type="ECO:0000313" key="13">
    <source>
        <dbReference type="EMBL" id="MDX6805841.1"/>
    </source>
</evidence>
<dbReference type="SUPFAM" id="SSF52540">
    <property type="entry name" value="P-loop containing nucleoside triphosphate hydrolases"/>
    <property type="match status" value="2"/>
</dbReference>
<feature type="compositionally biased region" description="Low complexity" evidence="10">
    <location>
        <begin position="9"/>
        <end position="21"/>
    </location>
</feature>
<comment type="function">
    <text evidence="9">Couples transcription and DNA repair by recognizing RNA polymerase (RNAP) stalled at DNA lesions. Mediates ATP-dependent release of RNAP and its truncated transcript from the DNA, and recruitment of nucleotide excision repair machinery to the damaged site.</text>
</comment>
<comment type="caution">
    <text evidence="13">The sequence shown here is derived from an EMBL/GenBank/DDBJ whole genome shotgun (WGS) entry which is preliminary data.</text>
</comment>
<dbReference type="SMART" id="SM00490">
    <property type="entry name" value="HELICc"/>
    <property type="match status" value="1"/>
</dbReference>
<comment type="similarity">
    <text evidence="9">In the C-terminal section; belongs to the helicase family. RecG subfamily.</text>
</comment>
<dbReference type="Gene3D" id="3.90.1150.50">
    <property type="entry name" value="Transcription-repair-coupling factor, D7 domain"/>
    <property type="match status" value="1"/>
</dbReference>
<evidence type="ECO:0000256" key="4">
    <source>
        <dbReference type="ARBA" id="ARBA00022801"/>
    </source>
</evidence>
<dbReference type="InterPro" id="IPR004576">
    <property type="entry name" value="Mfd"/>
</dbReference>
<dbReference type="PROSITE" id="PS51194">
    <property type="entry name" value="HELICASE_CTER"/>
    <property type="match status" value="1"/>
</dbReference>
<evidence type="ECO:0000256" key="3">
    <source>
        <dbReference type="ARBA" id="ARBA00022763"/>
    </source>
</evidence>
<keyword evidence="3 9" id="KW-0227">DNA damage</keyword>
<keyword evidence="6 9" id="KW-0067">ATP-binding</keyword>
<keyword evidence="8 9" id="KW-0234">DNA repair</keyword>
<comment type="similarity">
    <text evidence="9">In the N-terminal section; belongs to the UvrB family.</text>
</comment>
<feature type="domain" description="Helicase C-terminal" evidence="12">
    <location>
        <begin position="783"/>
        <end position="937"/>
    </location>
</feature>
<dbReference type="HAMAP" id="MF_00969">
    <property type="entry name" value="TRCF"/>
    <property type="match status" value="1"/>
</dbReference>
<keyword evidence="14" id="KW-1185">Reference proteome</keyword>
<dbReference type="SUPFAM" id="SSF141259">
    <property type="entry name" value="CarD-like"/>
    <property type="match status" value="1"/>
</dbReference>
<dbReference type="Proteomes" id="UP001274321">
    <property type="component" value="Unassembled WGS sequence"/>
</dbReference>
<dbReference type="InterPro" id="IPR047112">
    <property type="entry name" value="RecG/Mfd"/>
</dbReference>
<evidence type="ECO:0000256" key="7">
    <source>
        <dbReference type="ARBA" id="ARBA00023125"/>
    </source>
</evidence>
<feature type="region of interest" description="Disordered" evidence="10">
    <location>
        <begin position="1"/>
        <end position="43"/>
    </location>
</feature>
<dbReference type="EC" id="3.6.4.-" evidence="9"/>
<dbReference type="InterPro" id="IPR003711">
    <property type="entry name" value="CarD-like/TRCF_RID"/>
</dbReference>
<proteinExistence type="inferred from homology"/>
<dbReference type="PANTHER" id="PTHR47964:SF1">
    <property type="entry name" value="ATP-DEPENDENT DNA HELICASE HOMOLOG RECG, CHLOROPLASTIC"/>
    <property type="match status" value="1"/>
</dbReference>
<dbReference type="Pfam" id="PF02559">
    <property type="entry name" value="CarD_TRCF_RID"/>
    <property type="match status" value="1"/>
</dbReference>
<evidence type="ECO:0000256" key="8">
    <source>
        <dbReference type="ARBA" id="ARBA00023204"/>
    </source>
</evidence>
<dbReference type="Gene3D" id="2.40.10.170">
    <property type="match status" value="1"/>
</dbReference>
<dbReference type="InterPro" id="IPR037235">
    <property type="entry name" value="TRCF-like_C_D7"/>
</dbReference>
<protein>
    <recommendedName>
        <fullName evidence="9">Transcription-repair-coupling factor</fullName>
        <shortName evidence="9">TRCF</shortName>
        <ecNumber evidence="9">3.6.4.-</ecNumber>
    </recommendedName>
</protein>
<dbReference type="InterPro" id="IPR011545">
    <property type="entry name" value="DEAD/DEAH_box_helicase_dom"/>
</dbReference>
<dbReference type="SUPFAM" id="SSF143517">
    <property type="entry name" value="TRCF domain-like"/>
    <property type="match status" value="1"/>
</dbReference>
<evidence type="ECO:0000259" key="11">
    <source>
        <dbReference type="PROSITE" id="PS51192"/>
    </source>
</evidence>
<dbReference type="Gene3D" id="3.30.2060.10">
    <property type="entry name" value="Penicillin-binding protein 1b domain"/>
    <property type="match status" value="1"/>
</dbReference>
<dbReference type="Gene3D" id="3.40.50.11180">
    <property type="match status" value="1"/>
</dbReference>
<sequence length="1116" mass="120545">MSGVNVTLPAAKSADPAHADAQLLPSSVSLPDSQSAPSRPPSSAVAMRLASHAETDQGFGLYVASSERRADEVGRALRRLSPDVDVLVFPPWDCLPYDRASPSRESMGRRMAVLARIAEYRGGPCVLVTSPEALLQRVPSAKGIESGFRTLRTGDRITRDEIAAFADAAGYTCDDRVDEPGEISILGEVIDIFPAAAEAPVRITLKEDAVIAEMRRFEPVSQRTEDDVQELVIGPASELVLSPDDPGESLAVREEGMEHRAPLLGAELRDVLTVLPDGWLALDSLARTRCAEVLEGVEEAYESQRSLGSAGEGTVLAPDRLYLTADEVEAGLASRPEVDLGLGGLEAPPKFARQAGPAAAFARFVGERLDEGMRVVVAGMPQELRPLRRALKRGLDRVPKHIENWIDIKAERPPDLLQFELDVDEGFIDREGGLLLVAASDVLGGRVAAAGQEDTSRLLADPDLRVGDVVIHEDHGIGVLRALERVEVAGLTCDAVRIEYHGGHSILAPVEEFGRIWRYSAEEEAVSLDRLHTDAWSKRRIALSAEIDRTAEHLVEVARERAETPGFVAEPSRAAMNRFAARFRYPETPDQSAAIAAVLDDLSSGRRMNRLVCGDVGFGKTEVALRAAAAVALSGKQVAVIAPTTVLARQHFLNFKRRFSGTDIEVAHLSRLVSGAEAKEVRERLADGSIDIVVGTHAVAGKSVSFHDLALLVIDEEQKFGAAMKQSIRSLAPDAHLLTMTATPIPRTLQLAMIGIEDVSVIATPPARRRPIRTFLAPFDPATTRTALLREKRRGGQSFVVVPRIEEIADLQARLAELAPELDLRVAHGEMPGDEMDEVMVDFADGRGDVLLATNIIESGLDVPRANTMLVWRADLFGLAQLHQLRGRVGRGRSQGVAYLLTDPDTEVPDATRARLSTLVAHDRLGSGLAISTRDLDMRGAGDLLGEDQAGHVKTVGTALYQRLLARAVLVARGEISGPDWTPELHLSSRGSLPESYIPDATLRLNLYARLARLQDASEVEAFAEELEDRFGPPPDETIDLLDLAGIRTAALRAGIARIDLGPKAAAFAFRAGGELKGFKPPEGTMLKDGRLIWPSENGQEHALAAIRRLLDGLAG</sequence>
<dbReference type="Pfam" id="PF03461">
    <property type="entry name" value="TRCF"/>
    <property type="match status" value="1"/>
</dbReference>
<dbReference type="InterPro" id="IPR036101">
    <property type="entry name" value="CarD-like/TRCF_RID_sf"/>
</dbReference>
<evidence type="ECO:0000256" key="10">
    <source>
        <dbReference type="SAM" id="MobiDB-lite"/>
    </source>
</evidence>
<dbReference type="SMART" id="SM01058">
    <property type="entry name" value="CarD_TRCF"/>
    <property type="match status" value="1"/>
</dbReference>
<dbReference type="RefSeq" id="WP_319844131.1">
    <property type="nucleotide sequence ID" value="NZ_JAXAFJ010000003.1"/>
</dbReference>
<dbReference type="Pfam" id="PF17757">
    <property type="entry name" value="UvrB_inter"/>
    <property type="match status" value="1"/>
</dbReference>
<feature type="domain" description="Helicase ATP-binding" evidence="11">
    <location>
        <begin position="601"/>
        <end position="762"/>
    </location>
</feature>
<dbReference type="Gene3D" id="3.40.50.300">
    <property type="entry name" value="P-loop containing nucleotide triphosphate hydrolases"/>
    <property type="match status" value="2"/>
</dbReference>
<dbReference type="SMART" id="SM00487">
    <property type="entry name" value="DEXDc"/>
    <property type="match status" value="1"/>
</dbReference>
<evidence type="ECO:0000256" key="1">
    <source>
        <dbReference type="ARBA" id="ARBA00022490"/>
    </source>
</evidence>
<dbReference type="InterPro" id="IPR027417">
    <property type="entry name" value="P-loop_NTPase"/>
</dbReference>
<feature type="compositionally biased region" description="Low complexity" evidence="10">
    <location>
        <begin position="33"/>
        <end position="43"/>
    </location>
</feature>
<keyword evidence="5" id="KW-0347">Helicase</keyword>